<dbReference type="PRINTS" id="PR00253">
    <property type="entry name" value="GABAARECEPTR"/>
</dbReference>
<feature type="domain" description="Neurotransmitter-gated ion-channel transmembrane" evidence="13">
    <location>
        <begin position="324"/>
        <end position="428"/>
    </location>
</feature>
<name>A0A8B8GMU7_9HEMI</name>
<sequence>MVIRVVVRCFRTRICMIMIITRCDVAAARIRRLREQMKFVRRAGCVTNGRDRNSRCAPQRACQEDNTASSGNHVEMLMWLTDPCRYDRWTRPSPTDSNGKTGGPTRVFTRVYVYFLGSVEAQQLHFTAHILIRYRWRDDRLVHSSSKSSIQGENKLKERVWIPHVYIVNEHDSNIMGSGRQDILVTVQPDGTVLYSARLKVSLLCMMNLQKFPFDEQTCPLILESWTYNNTHLELVWEHDSPAVLNSNLRMTEYNLVSIWTNATVSEYALTKSTPIDENYKNKGYSPSVIEHVHYYGKFAGNYSQLIVNFELEREVGHYIMDYYVPSIMLVVVSWVSFWLDPNAVPGRTTLGTSTMLTFITLSRNTGSSLPKVSYIKATEIWFIVCTAFIFGSLVEFAFVNTIWRRKKNVELKKVNSKHIFKSTLTPQMQRKLSIDSGIDKGTISGKLSRRENKSKSLLSVGDLDPVVCPHPEPLENFSIRVPTLNDNKTSVGGGLFTLTPQEIAQWIDQRSRIAFPAAFLVFNCFYWLYVYL</sequence>
<dbReference type="SUPFAM" id="SSF90112">
    <property type="entry name" value="Neurotransmitter-gated ion-channel transmembrane pore"/>
    <property type="match status" value="1"/>
</dbReference>
<dbReference type="AlphaFoldDB" id="A0A8B8GMU7"/>
<evidence type="ECO:0000256" key="7">
    <source>
        <dbReference type="ARBA" id="ARBA00022989"/>
    </source>
</evidence>
<evidence type="ECO:0000256" key="4">
    <source>
        <dbReference type="ARBA" id="ARBA00022475"/>
    </source>
</evidence>
<dbReference type="PRINTS" id="PR00252">
    <property type="entry name" value="NRIONCHANNEL"/>
</dbReference>
<keyword evidence="5 11" id="KW-0812">Transmembrane</keyword>
<evidence type="ECO:0000313" key="15">
    <source>
        <dbReference type="RefSeq" id="XP_025423921.1"/>
    </source>
</evidence>
<protein>
    <submittedName>
        <fullName evidence="15">Gamma-aminobutyric acid receptor subunit pi-like isoform X1</fullName>
    </submittedName>
</protein>
<dbReference type="GeneID" id="112693185"/>
<accession>A0A8B8GMU7</accession>
<evidence type="ECO:0000256" key="9">
    <source>
        <dbReference type="ARBA" id="ARBA00023136"/>
    </source>
</evidence>
<evidence type="ECO:0000256" key="3">
    <source>
        <dbReference type="ARBA" id="ARBA00022448"/>
    </source>
</evidence>
<comment type="subcellular location">
    <subcellularLocation>
        <location evidence="2">Cell membrane</location>
    </subcellularLocation>
    <subcellularLocation>
        <location evidence="1">Membrane</location>
        <topology evidence="1">Multi-pass membrane protein</topology>
    </subcellularLocation>
</comment>
<dbReference type="PANTHER" id="PTHR18945">
    <property type="entry name" value="NEUROTRANSMITTER GATED ION CHANNEL"/>
    <property type="match status" value="1"/>
</dbReference>
<dbReference type="InterPro" id="IPR036719">
    <property type="entry name" value="Neuro-gated_channel_TM_sf"/>
</dbReference>
<dbReference type="InterPro" id="IPR006201">
    <property type="entry name" value="Neur_channel"/>
</dbReference>
<feature type="domain" description="Neurotransmitter-gated ion-channel ligand-binding" evidence="12">
    <location>
        <begin position="80"/>
        <end position="272"/>
    </location>
</feature>
<dbReference type="InterPro" id="IPR018000">
    <property type="entry name" value="Neurotransmitter_ion_chnl_CS"/>
</dbReference>
<dbReference type="CDD" id="cd19049">
    <property type="entry name" value="LGIC_TM_anion"/>
    <property type="match status" value="1"/>
</dbReference>
<dbReference type="CDD" id="cd18987">
    <property type="entry name" value="LGIC_ECD_anion"/>
    <property type="match status" value="1"/>
</dbReference>
<keyword evidence="6" id="KW-0732">Signal</keyword>
<evidence type="ECO:0000259" key="12">
    <source>
        <dbReference type="Pfam" id="PF02931"/>
    </source>
</evidence>
<evidence type="ECO:0000256" key="6">
    <source>
        <dbReference type="ARBA" id="ARBA00022729"/>
    </source>
</evidence>
<gene>
    <name evidence="15" type="primary">LOC112693185</name>
</gene>
<keyword evidence="14" id="KW-1185">Reference proteome</keyword>
<dbReference type="SUPFAM" id="SSF63712">
    <property type="entry name" value="Nicotinic receptor ligand binding domain-like"/>
    <property type="match status" value="1"/>
</dbReference>
<dbReference type="InterPro" id="IPR006202">
    <property type="entry name" value="Neur_chan_lig-bd"/>
</dbReference>
<comment type="caution">
    <text evidence="11">Lacks conserved residue(s) required for the propagation of feature annotation.</text>
</comment>
<reference evidence="15" key="1">
    <citation type="submission" date="2025-08" db="UniProtKB">
        <authorList>
            <consortium name="RefSeq"/>
        </authorList>
    </citation>
    <scope>IDENTIFICATION</scope>
    <source>
        <tissue evidence="15">Whole body</tissue>
    </source>
</reference>
<keyword evidence="8 11" id="KW-0406">Ion transport</keyword>
<feature type="transmembrane region" description="Helical" evidence="11">
    <location>
        <begin position="381"/>
        <end position="404"/>
    </location>
</feature>
<dbReference type="Pfam" id="PF02931">
    <property type="entry name" value="Neur_chan_LBD"/>
    <property type="match status" value="1"/>
</dbReference>
<evidence type="ECO:0000256" key="1">
    <source>
        <dbReference type="ARBA" id="ARBA00004141"/>
    </source>
</evidence>
<dbReference type="PROSITE" id="PS00236">
    <property type="entry name" value="NEUROTR_ION_CHANNEL"/>
    <property type="match status" value="1"/>
</dbReference>
<dbReference type="GO" id="GO:0005886">
    <property type="term" value="C:plasma membrane"/>
    <property type="evidence" value="ECO:0007669"/>
    <property type="project" value="UniProtKB-SubCell"/>
</dbReference>
<dbReference type="Pfam" id="PF02932">
    <property type="entry name" value="Neur_chan_memb"/>
    <property type="match status" value="1"/>
</dbReference>
<keyword evidence="9 11" id="KW-0472">Membrane</keyword>
<keyword evidence="7 11" id="KW-1133">Transmembrane helix</keyword>
<proteinExistence type="inferred from homology"/>
<dbReference type="GO" id="GO:0099095">
    <property type="term" value="F:ligand-gated monoatomic anion channel activity"/>
    <property type="evidence" value="ECO:0007669"/>
    <property type="project" value="UniProtKB-ARBA"/>
</dbReference>
<dbReference type="RefSeq" id="XP_025423921.1">
    <property type="nucleotide sequence ID" value="XM_025568136.1"/>
</dbReference>
<dbReference type="OrthoDB" id="3176171at2759"/>
<keyword evidence="3 11" id="KW-0813">Transport</keyword>
<dbReference type="GO" id="GO:0005254">
    <property type="term" value="F:chloride channel activity"/>
    <property type="evidence" value="ECO:0007669"/>
    <property type="project" value="UniProtKB-ARBA"/>
</dbReference>
<evidence type="ECO:0000313" key="14">
    <source>
        <dbReference type="Proteomes" id="UP000694846"/>
    </source>
</evidence>
<comment type="similarity">
    <text evidence="11">Belongs to the ligand-gated ion channel (TC 1.A.9) family.</text>
</comment>
<dbReference type="GO" id="GO:0005230">
    <property type="term" value="F:extracellular ligand-gated monoatomic ion channel activity"/>
    <property type="evidence" value="ECO:0007669"/>
    <property type="project" value="InterPro"/>
</dbReference>
<keyword evidence="10 11" id="KW-0407">Ion channel</keyword>
<dbReference type="GO" id="GO:0004888">
    <property type="term" value="F:transmembrane signaling receptor activity"/>
    <property type="evidence" value="ECO:0007669"/>
    <property type="project" value="InterPro"/>
</dbReference>
<evidence type="ECO:0000256" key="8">
    <source>
        <dbReference type="ARBA" id="ARBA00023065"/>
    </source>
</evidence>
<keyword evidence="4" id="KW-1003">Cell membrane</keyword>
<dbReference type="InterPro" id="IPR006028">
    <property type="entry name" value="GABAA/Glycine_rcpt"/>
</dbReference>
<evidence type="ECO:0000256" key="5">
    <source>
        <dbReference type="ARBA" id="ARBA00022692"/>
    </source>
</evidence>
<dbReference type="InterPro" id="IPR038050">
    <property type="entry name" value="Neuro_actylchol_rec"/>
</dbReference>
<evidence type="ECO:0000256" key="2">
    <source>
        <dbReference type="ARBA" id="ARBA00004236"/>
    </source>
</evidence>
<feature type="transmembrane region" description="Helical" evidence="11">
    <location>
        <begin position="514"/>
        <end position="532"/>
    </location>
</feature>
<dbReference type="Proteomes" id="UP000694846">
    <property type="component" value="Unplaced"/>
</dbReference>
<dbReference type="InterPro" id="IPR036734">
    <property type="entry name" value="Neur_chan_lig-bd_sf"/>
</dbReference>
<dbReference type="InterPro" id="IPR006029">
    <property type="entry name" value="Neurotrans-gated_channel_TM"/>
</dbReference>
<dbReference type="Gene3D" id="1.20.58.390">
    <property type="entry name" value="Neurotransmitter-gated ion-channel transmembrane domain"/>
    <property type="match status" value="1"/>
</dbReference>
<dbReference type="Gene3D" id="2.70.170.10">
    <property type="entry name" value="Neurotransmitter-gated ion-channel ligand-binding domain"/>
    <property type="match status" value="1"/>
</dbReference>
<evidence type="ECO:0000256" key="11">
    <source>
        <dbReference type="RuleBase" id="RU000687"/>
    </source>
</evidence>
<organism evidence="14 15">
    <name type="scientific">Sipha flava</name>
    <name type="common">yellow sugarcane aphid</name>
    <dbReference type="NCBI Taxonomy" id="143950"/>
    <lineage>
        <taxon>Eukaryota</taxon>
        <taxon>Metazoa</taxon>
        <taxon>Ecdysozoa</taxon>
        <taxon>Arthropoda</taxon>
        <taxon>Hexapoda</taxon>
        <taxon>Insecta</taxon>
        <taxon>Pterygota</taxon>
        <taxon>Neoptera</taxon>
        <taxon>Paraneoptera</taxon>
        <taxon>Hemiptera</taxon>
        <taxon>Sternorrhyncha</taxon>
        <taxon>Aphidomorpha</taxon>
        <taxon>Aphidoidea</taxon>
        <taxon>Aphididae</taxon>
        <taxon>Sipha</taxon>
    </lineage>
</organism>
<evidence type="ECO:0000256" key="10">
    <source>
        <dbReference type="ARBA" id="ARBA00023303"/>
    </source>
</evidence>
<evidence type="ECO:0000259" key="13">
    <source>
        <dbReference type="Pfam" id="PF02932"/>
    </source>
</evidence>